<dbReference type="OrthoDB" id="1392279at2759"/>
<keyword evidence="2" id="KW-1015">Disulfide bond</keyword>
<dbReference type="Proteomes" id="UP000002051">
    <property type="component" value="Unassembled WGS sequence"/>
</dbReference>
<reference evidence="5 8" key="1">
    <citation type="journal article" date="2011" name="Nature">
        <title>The Medicago genome provides insight into the evolution of rhizobial symbioses.</title>
        <authorList>
            <person name="Young N.D."/>
            <person name="Debelle F."/>
            <person name="Oldroyd G.E."/>
            <person name="Geurts R."/>
            <person name="Cannon S.B."/>
            <person name="Udvardi M.K."/>
            <person name="Benedito V.A."/>
            <person name="Mayer K.F."/>
            <person name="Gouzy J."/>
            <person name="Schoof H."/>
            <person name="Van de Peer Y."/>
            <person name="Proost S."/>
            <person name="Cook D.R."/>
            <person name="Meyers B.C."/>
            <person name="Spannagl M."/>
            <person name="Cheung F."/>
            <person name="De Mita S."/>
            <person name="Krishnakumar V."/>
            <person name="Gundlach H."/>
            <person name="Zhou S."/>
            <person name="Mudge J."/>
            <person name="Bharti A.K."/>
            <person name="Murray J.D."/>
            <person name="Naoumkina M.A."/>
            <person name="Rosen B."/>
            <person name="Silverstein K.A."/>
            <person name="Tang H."/>
            <person name="Rombauts S."/>
            <person name="Zhao P.X."/>
            <person name="Zhou P."/>
            <person name="Barbe V."/>
            <person name="Bardou P."/>
            <person name="Bechner M."/>
            <person name="Bellec A."/>
            <person name="Berger A."/>
            <person name="Berges H."/>
            <person name="Bidwell S."/>
            <person name="Bisseling T."/>
            <person name="Choisne N."/>
            <person name="Couloux A."/>
            <person name="Denny R."/>
            <person name="Deshpande S."/>
            <person name="Dai X."/>
            <person name="Doyle J.J."/>
            <person name="Dudez A.M."/>
            <person name="Farmer A.D."/>
            <person name="Fouteau S."/>
            <person name="Franken C."/>
            <person name="Gibelin C."/>
            <person name="Gish J."/>
            <person name="Goldstein S."/>
            <person name="Gonzalez A.J."/>
            <person name="Green P.J."/>
            <person name="Hallab A."/>
            <person name="Hartog M."/>
            <person name="Hua A."/>
            <person name="Humphray S.J."/>
            <person name="Jeong D.H."/>
            <person name="Jing Y."/>
            <person name="Jocker A."/>
            <person name="Kenton S.M."/>
            <person name="Kim D.J."/>
            <person name="Klee K."/>
            <person name="Lai H."/>
            <person name="Lang C."/>
            <person name="Lin S."/>
            <person name="Macmil S.L."/>
            <person name="Magdelenat G."/>
            <person name="Matthews L."/>
            <person name="McCorrison J."/>
            <person name="Monaghan E.L."/>
            <person name="Mun J.H."/>
            <person name="Najar F.Z."/>
            <person name="Nicholson C."/>
            <person name="Noirot C."/>
            <person name="O'Bleness M."/>
            <person name="Paule C.R."/>
            <person name="Poulain J."/>
            <person name="Prion F."/>
            <person name="Qin B."/>
            <person name="Qu C."/>
            <person name="Retzel E.F."/>
            <person name="Riddle C."/>
            <person name="Sallet E."/>
            <person name="Samain S."/>
            <person name="Samson N."/>
            <person name="Sanders I."/>
            <person name="Saurat O."/>
            <person name="Scarpelli C."/>
            <person name="Schiex T."/>
            <person name="Segurens B."/>
            <person name="Severin A.J."/>
            <person name="Sherrier D.J."/>
            <person name="Shi R."/>
            <person name="Sims S."/>
            <person name="Singer S.R."/>
            <person name="Sinharoy S."/>
            <person name="Sterck L."/>
            <person name="Viollet A."/>
            <person name="Wang B.B."/>
            <person name="Wang K."/>
            <person name="Wang M."/>
            <person name="Wang X."/>
            <person name="Warfsmann J."/>
            <person name="Weissenbach J."/>
            <person name="White D.D."/>
            <person name="White J.D."/>
            <person name="Wiley G.B."/>
            <person name="Wincker P."/>
            <person name="Xing Y."/>
            <person name="Yang L."/>
            <person name="Yao Z."/>
            <person name="Ying F."/>
            <person name="Zhai J."/>
            <person name="Zhou L."/>
            <person name="Zuber A."/>
            <person name="Denarie J."/>
            <person name="Dixon R.A."/>
            <person name="May G.D."/>
            <person name="Schwartz D.C."/>
            <person name="Rogers J."/>
            <person name="Quetier F."/>
            <person name="Town C.D."/>
            <person name="Roe B.A."/>
        </authorList>
    </citation>
    <scope>NUCLEOTIDE SEQUENCE [LARGE SCALE GENOMIC DNA]</scope>
    <source>
        <strain evidence="5">A17</strain>
        <strain evidence="7 8">cv. Jemalong A17</strain>
    </source>
</reference>
<dbReference type="InterPro" id="IPR044253">
    <property type="entry name" value="WCRKC1/2"/>
</dbReference>
<dbReference type="GO" id="GO:0009570">
    <property type="term" value="C:chloroplast stroma"/>
    <property type="evidence" value="ECO:0007669"/>
    <property type="project" value="InterPro"/>
</dbReference>
<dbReference type="Gramene" id="rna2570">
    <property type="protein sequence ID" value="RHN78902.1"/>
    <property type="gene ID" value="gene2570"/>
</dbReference>
<dbReference type="FunFam" id="3.40.30.10:FF:000245">
    <property type="entry name" value="Thioredoxin"/>
    <property type="match status" value="1"/>
</dbReference>
<dbReference type="CDD" id="cd02947">
    <property type="entry name" value="TRX_family"/>
    <property type="match status" value="1"/>
</dbReference>
<dbReference type="InterPro" id="IPR013766">
    <property type="entry name" value="Thioredoxin_domain"/>
</dbReference>
<keyword evidence="8" id="KW-1185">Reference proteome</keyword>
<accession>A0A072VJ00</accession>
<keyword evidence="6" id="KW-0413">Isomerase</keyword>
<dbReference type="PANTHER" id="PTHR47192">
    <property type="entry name" value="THIOREDOXIN-LIKE 3-2, CHLOROPLASTIC"/>
    <property type="match status" value="1"/>
</dbReference>
<dbReference type="SUPFAM" id="SSF52833">
    <property type="entry name" value="Thioredoxin-like"/>
    <property type="match status" value="1"/>
</dbReference>
<dbReference type="ExpressionAtlas" id="A0A072VJ00">
    <property type="expression patterns" value="differential"/>
</dbReference>
<organism evidence="5 8">
    <name type="scientific">Medicago truncatula</name>
    <name type="common">Barrel medic</name>
    <name type="synonym">Medicago tribuloides</name>
    <dbReference type="NCBI Taxonomy" id="3880"/>
    <lineage>
        <taxon>Eukaryota</taxon>
        <taxon>Viridiplantae</taxon>
        <taxon>Streptophyta</taxon>
        <taxon>Embryophyta</taxon>
        <taxon>Tracheophyta</taxon>
        <taxon>Spermatophyta</taxon>
        <taxon>Magnoliopsida</taxon>
        <taxon>eudicotyledons</taxon>
        <taxon>Gunneridae</taxon>
        <taxon>Pentapetalae</taxon>
        <taxon>rosids</taxon>
        <taxon>fabids</taxon>
        <taxon>Fabales</taxon>
        <taxon>Fabaceae</taxon>
        <taxon>Papilionoideae</taxon>
        <taxon>50 kb inversion clade</taxon>
        <taxon>NPAAA clade</taxon>
        <taxon>Hologalegina</taxon>
        <taxon>IRL clade</taxon>
        <taxon>Trifolieae</taxon>
        <taxon>Medicago</taxon>
    </lineage>
</organism>
<dbReference type="InterPro" id="IPR036249">
    <property type="entry name" value="Thioredoxin-like_sf"/>
</dbReference>
<evidence type="ECO:0000313" key="6">
    <source>
        <dbReference type="EMBL" id="RHN78902.1"/>
    </source>
</evidence>
<dbReference type="EMBL" id="PSQE01000001">
    <property type="protein sequence ID" value="RHN78902.1"/>
    <property type="molecule type" value="Genomic_DNA"/>
</dbReference>
<sequence length="190" mass="21309">MAQHVGFGSHLHLHQTPLFTKTTTSITESSSTTLSLPPCFPFTFPSSSISISRSSLIPLKHEEGEELLQDDDSVVVSSLQPICSEDHFNRVLAQSQHALLVVWMANWCRKCIYLKPKLEKLAVDYYPSLQFYSVDVNAVSHKLVARAGVTKMPTIQLWKDSKKQAEVIGGNKAYLVINEVQEMIENECTM</sequence>
<evidence type="ECO:0000259" key="4">
    <source>
        <dbReference type="Pfam" id="PF00085"/>
    </source>
</evidence>
<dbReference type="GO" id="GO:0016853">
    <property type="term" value="F:isomerase activity"/>
    <property type="evidence" value="ECO:0007669"/>
    <property type="project" value="UniProtKB-KW"/>
</dbReference>
<reference evidence="6" key="4">
    <citation type="journal article" date="2018" name="Nat. Plants">
        <title>Whole-genome landscape of Medicago truncatula symbiotic genes.</title>
        <authorList>
            <person name="Pecrix Y."/>
            <person name="Gamas P."/>
            <person name="Carrere S."/>
        </authorList>
    </citation>
    <scope>NUCLEOTIDE SEQUENCE</scope>
    <source>
        <tissue evidence="6">Leaves</tissue>
    </source>
</reference>
<dbReference type="Proteomes" id="UP000265566">
    <property type="component" value="Chromosome 1"/>
</dbReference>
<dbReference type="PANTHER" id="PTHR47192:SF4">
    <property type="entry name" value="THIOREDOXIN-LIKE 3-2, CHLOROPLASTIC"/>
    <property type="match status" value="1"/>
</dbReference>
<keyword evidence="1" id="KW-0249">Electron transport</keyword>
<evidence type="ECO:0000256" key="2">
    <source>
        <dbReference type="ARBA" id="ARBA00023157"/>
    </source>
</evidence>
<evidence type="ECO:0000313" key="7">
    <source>
        <dbReference type="EnsemblPlants" id="KEH41373"/>
    </source>
</evidence>
<keyword evidence="3" id="KW-0676">Redox-active center</keyword>
<proteinExistence type="predicted"/>
<feature type="domain" description="Thioredoxin" evidence="4">
    <location>
        <begin position="84"/>
        <end position="177"/>
    </location>
</feature>
<dbReference type="EMBL" id="CM001217">
    <property type="protein sequence ID" value="KEH41373.1"/>
    <property type="molecule type" value="Genomic_DNA"/>
</dbReference>
<dbReference type="HOGENOM" id="CLU_120169_0_0_1"/>
<evidence type="ECO:0000313" key="5">
    <source>
        <dbReference type="EMBL" id="KEH41373.1"/>
    </source>
</evidence>
<dbReference type="STRING" id="3880.A0A072VJ00"/>
<gene>
    <name evidence="7" type="primary">25483225</name>
    <name evidence="5" type="ordered locus">MTR_1g050322</name>
    <name evidence="6" type="ORF">MtrunA17_Chr1g0171001</name>
</gene>
<evidence type="ECO:0000313" key="8">
    <source>
        <dbReference type="Proteomes" id="UP000002051"/>
    </source>
</evidence>
<keyword evidence="1" id="KW-0813">Transport</keyword>
<evidence type="ECO:0000256" key="1">
    <source>
        <dbReference type="ARBA" id="ARBA00022982"/>
    </source>
</evidence>
<reference evidence="7" key="3">
    <citation type="submission" date="2015-04" db="UniProtKB">
        <authorList>
            <consortium name="EnsemblPlants"/>
        </authorList>
    </citation>
    <scope>IDENTIFICATION</scope>
    <source>
        <strain evidence="7">cv. Jemalong A17</strain>
    </source>
</reference>
<reference evidence="5 8" key="2">
    <citation type="journal article" date="2014" name="BMC Genomics">
        <title>An improved genome release (version Mt4.0) for the model legume Medicago truncatula.</title>
        <authorList>
            <person name="Tang H."/>
            <person name="Krishnakumar V."/>
            <person name="Bidwell S."/>
            <person name="Rosen B."/>
            <person name="Chan A."/>
            <person name="Zhou S."/>
            <person name="Gentzbittel L."/>
            <person name="Childs K.L."/>
            <person name="Yandell M."/>
            <person name="Gundlach H."/>
            <person name="Mayer K.F."/>
            <person name="Schwartz D.C."/>
            <person name="Town C.D."/>
        </authorList>
    </citation>
    <scope>GENOME REANNOTATION</scope>
    <source>
        <strain evidence="5">A17</strain>
        <strain evidence="7 8">cv. Jemalong A17</strain>
    </source>
</reference>
<dbReference type="Gene3D" id="3.40.30.10">
    <property type="entry name" value="Glutaredoxin"/>
    <property type="match status" value="1"/>
</dbReference>
<name>A0A072VJ00_MEDTR</name>
<dbReference type="KEGG" id="mtr:25483225"/>
<dbReference type="Pfam" id="PF00085">
    <property type="entry name" value="Thioredoxin"/>
    <property type="match status" value="1"/>
</dbReference>
<dbReference type="EnsemblPlants" id="KEH41373">
    <property type="protein sequence ID" value="KEH41373"/>
    <property type="gene ID" value="MTR_1g050322"/>
</dbReference>
<protein>
    <submittedName>
        <fullName evidence="5">Thioredoxin</fullName>
    </submittedName>
</protein>
<evidence type="ECO:0000256" key="3">
    <source>
        <dbReference type="ARBA" id="ARBA00023284"/>
    </source>
</evidence>
<dbReference type="AlphaFoldDB" id="A0A072VJ00"/>